<proteinExistence type="inferred from homology"/>
<evidence type="ECO:0000313" key="20">
    <source>
        <dbReference type="EMBL" id="EDQ90056.1"/>
    </source>
</evidence>
<keyword evidence="12" id="KW-0539">Nucleus</keyword>
<dbReference type="PANTHER" id="PTHR21660:SF1">
    <property type="entry name" value="ACYL-COENZYME A THIOESTERASE 13"/>
    <property type="match status" value="1"/>
</dbReference>
<evidence type="ECO:0000256" key="11">
    <source>
        <dbReference type="ARBA" id="ARBA00023212"/>
    </source>
</evidence>
<keyword evidence="11" id="KW-0206">Cytoskeleton</keyword>
<dbReference type="NCBIfam" id="TIGR00369">
    <property type="entry name" value="unchar_dom_1"/>
    <property type="match status" value="1"/>
</dbReference>
<dbReference type="GO" id="GO:0005829">
    <property type="term" value="C:cytosol"/>
    <property type="evidence" value="ECO:0007669"/>
    <property type="project" value="UniProtKB-SubCell"/>
</dbReference>
<dbReference type="PANTHER" id="PTHR21660">
    <property type="entry name" value="THIOESTERASE SUPERFAMILY MEMBER-RELATED"/>
    <property type="match status" value="1"/>
</dbReference>
<keyword evidence="21" id="KW-1185">Reference proteome</keyword>
<dbReference type="InParanoid" id="A9UWJ5"/>
<comment type="similarity">
    <text evidence="5">Belongs to the thioesterase PaaI family.</text>
</comment>
<dbReference type="OMA" id="KQIMRAM"/>
<evidence type="ECO:0000256" key="9">
    <source>
        <dbReference type="ARBA" id="ARBA00023098"/>
    </source>
</evidence>
<dbReference type="GeneID" id="5890365"/>
<keyword evidence="7" id="KW-0378">Hydrolase</keyword>
<dbReference type="InterPro" id="IPR006683">
    <property type="entry name" value="Thioestr_dom"/>
</dbReference>
<comment type="function">
    <text evidence="14">Catalyzes the hydrolysis of acyl-CoAs into free fatty acids and coenzyme A (CoASH), regulating their respective intracellular levels. Has acyl-CoA thioesterase activity towards medium (C12) and long-chain (C18) fatty acyl-CoA substrates. Can also hydrolyze 3-hydroxyphenylacetyl-CoA and 3,4-dihydroxyphenylacetyl-CoA (in vitro). May play a role in controlling adaptive thermogenesis.</text>
</comment>
<dbReference type="GO" id="GO:0005739">
    <property type="term" value="C:mitochondrion"/>
    <property type="evidence" value="ECO:0007669"/>
    <property type="project" value="UniProtKB-SubCell"/>
</dbReference>
<dbReference type="FunFam" id="3.10.129.10:FF:000021">
    <property type="entry name" value="Acyl-coenzyme A thioesterase 13"/>
    <property type="match status" value="1"/>
</dbReference>
<keyword evidence="8" id="KW-0007">Acetylation</keyword>
<feature type="domain" description="Thioesterase" evidence="19">
    <location>
        <begin position="34"/>
        <end position="109"/>
    </location>
</feature>
<keyword evidence="10" id="KW-0496">Mitochondrion</keyword>
<evidence type="ECO:0000256" key="5">
    <source>
        <dbReference type="ARBA" id="ARBA00008324"/>
    </source>
</evidence>
<evidence type="ECO:0000256" key="2">
    <source>
        <dbReference type="ARBA" id="ARBA00004173"/>
    </source>
</evidence>
<evidence type="ECO:0000256" key="14">
    <source>
        <dbReference type="ARBA" id="ARBA00058205"/>
    </source>
</evidence>
<dbReference type="GO" id="GO:0047617">
    <property type="term" value="F:fatty acyl-CoA hydrolase activity"/>
    <property type="evidence" value="ECO:0000318"/>
    <property type="project" value="GO_Central"/>
</dbReference>
<evidence type="ECO:0000256" key="13">
    <source>
        <dbReference type="ARBA" id="ARBA00052976"/>
    </source>
</evidence>
<keyword evidence="9" id="KW-0443">Lipid metabolism</keyword>
<evidence type="ECO:0000256" key="17">
    <source>
        <dbReference type="ARBA" id="ARBA00081533"/>
    </source>
</evidence>
<dbReference type="FunCoup" id="A9UWJ5">
    <property type="interactions" value="888"/>
</dbReference>
<sequence length="120" mass="12724">GFDSIFTKALEISHLGQDKVCVTVTVTKGLLNSYGMLHGGATMTIIDIVGTLALLSRDVNKAGVSVEVNTSFISAAREGEQLIAEGRVLRLGRKLGYTQVDIINPKTGQLVATGRHTKAV</sequence>
<dbReference type="GO" id="GO:0005819">
    <property type="term" value="C:spindle"/>
    <property type="evidence" value="ECO:0007669"/>
    <property type="project" value="UniProtKB-SubCell"/>
</dbReference>
<name>A9UWJ5_MONBE</name>
<dbReference type="STRING" id="81824.A9UWJ5"/>
<evidence type="ECO:0000256" key="12">
    <source>
        <dbReference type="ARBA" id="ARBA00023242"/>
    </source>
</evidence>
<protein>
    <recommendedName>
        <fullName evidence="16">Acyl-coenzyme A thioesterase 13</fullName>
    </recommendedName>
    <alternativeName>
        <fullName evidence="17">Hotdog-fold thioesterase superfamily member 2</fullName>
    </alternativeName>
    <alternativeName>
        <fullName evidence="18">Thioesterase superfamily member 2</fullName>
    </alternativeName>
</protein>
<dbReference type="GO" id="GO:0005634">
    <property type="term" value="C:nucleus"/>
    <property type="evidence" value="ECO:0007669"/>
    <property type="project" value="UniProtKB-SubCell"/>
</dbReference>
<dbReference type="KEGG" id="mbr:MONBRDRAFT_16317"/>
<evidence type="ECO:0000256" key="3">
    <source>
        <dbReference type="ARBA" id="ARBA00004186"/>
    </source>
</evidence>
<evidence type="ECO:0000313" key="21">
    <source>
        <dbReference type="Proteomes" id="UP000001357"/>
    </source>
</evidence>
<dbReference type="GO" id="GO:0006629">
    <property type="term" value="P:lipid metabolic process"/>
    <property type="evidence" value="ECO:0007669"/>
    <property type="project" value="UniProtKB-KW"/>
</dbReference>
<evidence type="ECO:0000259" key="19">
    <source>
        <dbReference type="Pfam" id="PF03061"/>
    </source>
</evidence>
<dbReference type="CDD" id="cd03443">
    <property type="entry name" value="PaaI_thioesterase"/>
    <property type="match status" value="1"/>
</dbReference>
<dbReference type="Pfam" id="PF03061">
    <property type="entry name" value="4HBT"/>
    <property type="match status" value="1"/>
</dbReference>
<dbReference type="InterPro" id="IPR003736">
    <property type="entry name" value="PAAI_dom"/>
</dbReference>
<evidence type="ECO:0000256" key="10">
    <source>
        <dbReference type="ARBA" id="ARBA00023128"/>
    </source>
</evidence>
<evidence type="ECO:0000256" key="7">
    <source>
        <dbReference type="ARBA" id="ARBA00022801"/>
    </source>
</evidence>
<accession>A9UWJ5</accession>
<dbReference type="eggNOG" id="KOG3328">
    <property type="taxonomic scope" value="Eukaryota"/>
</dbReference>
<dbReference type="Proteomes" id="UP000001357">
    <property type="component" value="Unassembled WGS sequence"/>
</dbReference>
<comment type="catalytic activity">
    <reaction evidence="13">
        <text>a fatty acyl-CoA + H2O = a fatty acid + CoA + H(+)</text>
        <dbReference type="Rhea" id="RHEA:16781"/>
        <dbReference type="ChEBI" id="CHEBI:15377"/>
        <dbReference type="ChEBI" id="CHEBI:15378"/>
        <dbReference type="ChEBI" id="CHEBI:28868"/>
        <dbReference type="ChEBI" id="CHEBI:57287"/>
        <dbReference type="ChEBI" id="CHEBI:77636"/>
    </reaction>
    <physiologicalReaction direction="left-to-right" evidence="13">
        <dbReference type="Rhea" id="RHEA:16782"/>
    </physiologicalReaction>
</comment>
<comment type="subunit">
    <text evidence="15">Homotetramer. Interacts with PCTP.</text>
</comment>
<dbReference type="Gene3D" id="3.10.129.10">
    <property type="entry name" value="Hotdog Thioesterase"/>
    <property type="match status" value="1"/>
</dbReference>
<organism evidence="20 21">
    <name type="scientific">Monosiga brevicollis</name>
    <name type="common">Choanoflagellate</name>
    <dbReference type="NCBI Taxonomy" id="81824"/>
    <lineage>
        <taxon>Eukaryota</taxon>
        <taxon>Choanoflagellata</taxon>
        <taxon>Craspedida</taxon>
        <taxon>Salpingoecidae</taxon>
        <taxon>Monosiga</taxon>
    </lineage>
</organism>
<evidence type="ECO:0000256" key="18">
    <source>
        <dbReference type="ARBA" id="ARBA00083956"/>
    </source>
</evidence>
<dbReference type="RefSeq" id="XP_001744823.1">
    <property type="nucleotide sequence ID" value="XM_001744771.1"/>
</dbReference>
<evidence type="ECO:0000256" key="6">
    <source>
        <dbReference type="ARBA" id="ARBA00022490"/>
    </source>
</evidence>
<reference evidence="20 21" key="1">
    <citation type="journal article" date="2008" name="Nature">
        <title>The genome of the choanoflagellate Monosiga brevicollis and the origin of metazoans.</title>
        <authorList>
            <consortium name="JGI Sequencing"/>
            <person name="King N."/>
            <person name="Westbrook M.J."/>
            <person name="Young S.L."/>
            <person name="Kuo A."/>
            <person name="Abedin M."/>
            <person name="Chapman J."/>
            <person name="Fairclough S."/>
            <person name="Hellsten U."/>
            <person name="Isogai Y."/>
            <person name="Letunic I."/>
            <person name="Marr M."/>
            <person name="Pincus D."/>
            <person name="Putnam N."/>
            <person name="Rokas A."/>
            <person name="Wright K.J."/>
            <person name="Zuzow R."/>
            <person name="Dirks W."/>
            <person name="Good M."/>
            <person name="Goodstein D."/>
            <person name="Lemons D."/>
            <person name="Li W."/>
            <person name="Lyons J.B."/>
            <person name="Morris A."/>
            <person name="Nichols S."/>
            <person name="Richter D.J."/>
            <person name="Salamov A."/>
            <person name="Bork P."/>
            <person name="Lim W.A."/>
            <person name="Manning G."/>
            <person name="Miller W.T."/>
            <person name="McGinnis W."/>
            <person name="Shapiro H."/>
            <person name="Tjian R."/>
            <person name="Grigoriev I.V."/>
            <person name="Rokhsar D."/>
        </authorList>
    </citation>
    <scope>NUCLEOTIDE SEQUENCE [LARGE SCALE GENOMIC DNA]</scope>
    <source>
        <strain evidence="21">MX1 / ATCC 50154</strain>
    </source>
</reference>
<feature type="non-terminal residue" evidence="20">
    <location>
        <position position="1"/>
    </location>
</feature>
<dbReference type="InterPro" id="IPR029069">
    <property type="entry name" value="HotDog_dom_sf"/>
</dbReference>
<dbReference type="AlphaFoldDB" id="A9UWJ5"/>
<comment type="subcellular location">
    <subcellularLocation>
        <location evidence="3">Cytoplasm</location>
        <location evidence="3">Cytoskeleton</location>
        <location evidence="3">Spindle</location>
    </subcellularLocation>
    <subcellularLocation>
        <location evidence="4">Cytoplasm</location>
        <location evidence="4">Cytosol</location>
    </subcellularLocation>
    <subcellularLocation>
        <location evidence="2">Mitochondrion</location>
    </subcellularLocation>
    <subcellularLocation>
        <location evidence="1">Nucleus</location>
    </subcellularLocation>
</comment>
<evidence type="ECO:0000256" key="16">
    <source>
        <dbReference type="ARBA" id="ARBA00067273"/>
    </source>
</evidence>
<dbReference type="SUPFAM" id="SSF54637">
    <property type="entry name" value="Thioesterase/thiol ester dehydrase-isomerase"/>
    <property type="match status" value="1"/>
</dbReference>
<evidence type="ECO:0000256" key="4">
    <source>
        <dbReference type="ARBA" id="ARBA00004514"/>
    </source>
</evidence>
<evidence type="ECO:0000256" key="8">
    <source>
        <dbReference type="ARBA" id="ARBA00022990"/>
    </source>
</evidence>
<evidence type="ECO:0000256" key="1">
    <source>
        <dbReference type="ARBA" id="ARBA00004123"/>
    </source>
</evidence>
<keyword evidence="6" id="KW-0963">Cytoplasm</keyword>
<dbReference type="InterPro" id="IPR039298">
    <property type="entry name" value="ACOT13"/>
</dbReference>
<evidence type="ECO:0000256" key="15">
    <source>
        <dbReference type="ARBA" id="ARBA00064709"/>
    </source>
</evidence>
<dbReference type="EMBL" id="CH991548">
    <property type="protein sequence ID" value="EDQ90056.1"/>
    <property type="molecule type" value="Genomic_DNA"/>
</dbReference>
<gene>
    <name evidence="20" type="ORF">MONBRDRAFT_16317</name>
</gene>